<sequence length="101" mass="11129">MPRHRSRELRAAKKHRRDLLRAYPKTQVLPLGKACYPCISAWAYKYKPAFREVSEVGCAMVSPSSGRCGADKDGIVPGFGYVHSKKTCMDIGAALCRLVSG</sequence>
<dbReference type="GeneID" id="92099057"/>
<gene>
    <name evidence="1" type="ORF">PG994_014585</name>
</gene>
<dbReference type="EMBL" id="JAQQWL010000015">
    <property type="protein sequence ID" value="KAK8041578.1"/>
    <property type="molecule type" value="Genomic_DNA"/>
</dbReference>
<accession>A0ABR1T4R8</accession>
<evidence type="ECO:0000313" key="1">
    <source>
        <dbReference type="EMBL" id="KAK8041578.1"/>
    </source>
</evidence>
<comment type="caution">
    <text evidence="1">The sequence shown here is derived from an EMBL/GenBank/DDBJ whole genome shotgun (WGS) entry which is preliminary data.</text>
</comment>
<evidence type="ECO:0000313" key="2">
    <source>
        <dbReference type="Proteomes" id="UP001480595"/>
    </source>
</evidence>
<dbReference type="Proteomes" id="UP001480595">
    <property type="component" value="Unassembled WGS sequence"/>
</dbReference>
<proteinExistence type="predicted"/>
<dbReference type="RefSeq" id="XP_066709123.1">
    <property type="nucleotide sequence ID" value="XM_066865994.1"/>
</dbReference>
<organism evidence="1 2">
    <name type="scientific">Apiospora phragmitis</name>
    <dbReference type="NCBI Taxonomy" id="2905665"/>
    <lineage>
        <taxon>Eukaryota</taxon>
        <taxon>Fungi</taxon>
        <taxon>Dikarya</taxon>
        <taxon>Ascomycota</taxon>
        <taxon>Pezizomycotina</taxon>
        <taxon>Sordariomycetes</taxon>
        <taxon>Xylariomycetidae</taxon>
        <taxon>Amphisphaeriales</taxon>
        <taxon>Apiosporaceae</taxon>
        <taxon>Apiospora</taxon>
    </lineage>
</organism>
<reference evidence="1 2" key="1">
    <citation type="submission" date="2023-01" db="EMBL/GenBank/DDBJ databases">
        <title>Analysis of 21 Apiospora genomes using comparative genomics revels a genus with tremendous synthesis potential of carbohydrate active enzymes and secondary metabolites.</title>
        <authorList>
            <person name="Sorensen T."/>
        </authorList>
    </citation>
    <scope>NUCLEOTIDE SEQUENCE [LARGE SCALE GENOMIC DNA]</scope>
    <source>
        <strain evidence="1 2">CBS 135458</strain>
    </source>
</reference>
<keyword evidence="2" id="KW-1185">Reference proteome</keyword>
<protein>
    <submittedName>
        <fullName evidence="1">Uncharacterized protein</fullName>
    </submittedName>
</protein>
<name>A0ABR1T4R8_9PEZI</name>